<comment type="subcellular location">
    <subcellularLocation>
        <location evidence="3">Cytoplasm</location>
    </subcellularLocation>
</comment>
<keyword evidence="3" id="KW-0963">Cytoplasm</keyword>
<evidence type="ECO:0000313" key="5">
    <source>
        <dbReference type="Proteomes" id="UP000199495"/>
    </source>
</evidence>
<dbReference type="GO" id="GO:0005737">
    <property type="term" value="C:cytoplasm"/>
    <property type="evidence" value="ECO:0007669"/>
    <property type="project" value="UniProtKB-SubCell"/>
</dbReference>
<dbReference type="PANTHER" id="PTHR33643:SF1">
    <property type="entry name" value="UREASE ACCESSORY PROTEIN D"/>
    <property type="match status" value="1"/>
</dbReference>
<comment type="subunit">
    <text evidence="3">UreD, UreF and UreG form a complex that acts as a GTP-hydrolysis-dependent molecular chaperone, activating the urease apoprotein by helping to assemble the nickel containing metallocenter of UreC. The UreE protein probably delivers the nickel.</text>
</comment>
<evidence type="ECO:0000256" key="1">
    <source>
        <dbReference type="ARBA" id="ARBA00007177"/>
    </source>
</evidence>
<dbReference type="STRING" id="440168.SAMN04487974_101716"/>
<evidence type="ECO:0000313" key="4">
    <source>
        <dbReference type="EMBL" id="SDG26324.1"/>
    </source>
</evidence>
<proteinExistence type="inferred from homology"/>
<organism evidence="4 5">
    <name type="scientific">Pelagibacterium luteolum</name>
    <dbReference type="NCBI Taxonomy" id="440168"/>
    <lineage>
        <taxon>Bacteria</taxon>
        <taxon>Pseudomonadati</taxon>
        <taxon>Pseudomonadota</taxon>
        <taxon>Alphaproteobacteria</taxon>
        <taxon>Hyphomicrobiales</taxon>
        <taxon>Devosiaceae</taxon>
        <taxon>Pelagibacterium</taxon>
    </lineage>
</organism>
<dbReference type="HAMAP" id="MF_01384">
    <property type="entry name" value="UreD"/>
    <property type="match status" value="1"/>
</dbReference>
<dbReference type="RefSeq" id="WP_090591573.1">
    <property type="nucleotide sequence ID" value="NZ_FNCS01000001.1"/>
</dbReference>
<dbReference type="Pfam" id="PF01774">
    <property type="entry name" value="UreD"/>
    <property type="match status" value="1"/>
</dbReference>
<dbReference type="InterPro" id="IPR002669">
    <property type="entry name" value="UreD"/>
</dbReference>
<dbReference type="EMBL" id="FNCS01000001">
    <property type="protein sequence ID" value="SDG26324.1"/>
    <property type="molecule type" value="Genomic_DNA"/>
</dbReference>
<accession>A0A1G7SU65</accession>
<name>A0A1G7SU65_9HYPH</name>
<evidence type="ECO:0000256" key="2">
    <source>
        <dbReference type="ARBA" id="ARBA00023186"/>
    </source>
</evidence>
<comment type="function">
    <text evidence="3">Required for maturation of urease via the functional incorporation of the urease nickel metallocenter.</text>
</comment>
<keyword evidence="3" id="KW-0996">Nickel insertion</keyword>
<evidence type="ECO:0000256" key="3">
    <source>
        <dbReference type="HAMAP-Rule" id="MF_01384"/>
    </source>
</evidence>
<dbReference type="AlphaFoldDB" id="A0A1G7SU65"/>
<keyword evidence="2 3" id="KW-0143">Chaperone</keyword>
<dbReference type="Proteomes" id="UP000199495">
    <property type="component" value="Unassembled WGS sequence"/>
</dbReference>
<dbReference type="PANTHER" id="PTHR33643">
    <property type="entry name" value="UREASE ACCESSORY PROTEIN D"/>
    <property type="match status" value="1"/>
</dbReference>
<keyword evidence="5" id="KW-1185">Reference proteome</keyword>
<comment type="similarity">
    <text evidence="1 3">Belongs to the UreD family.</text>
</comment>
<dbReference type="GO" id="GO:0016151">
    <property type="term" value="F:nickel cation binding"/>
    <property type="evidence" value="ECO:0007669"/>
    <property type="project" value="UniProtKB-UniRule"/>
</dbReference>
<reference evidence="4 5" key="1">
    <citation type="submission" date="2016-10" db="EMBL/GenBank/DDBJ databases">
        <authorList>
            <person name="de Groot N.N."/>
        </authorList>
    </citation>
    <scope>NUCLEOTIDE SEQUENCE [LARGE SCALE GENOMIC DNA]</scope>
    <source>
        <strain evidence="4 5">CGMCC 1.10267</strain>
    </source>
</reference>
<dbReference type="OrthoDB" id="9798842at2"/>
<gene>
    <name evidence="3" type="primary">ureD</name>
    <name evidence="4" type="ORF">SAMN04487974_101716</name>
</gene>
<sequence length="276" mass="29319">MLHIANAHGPALQRAVGEARVATKPRDGKAVLDTLYQLGCGKIRVPKTHGNWLEAVLINTSGGLTGGDRMDWGASAAPGTHLVVTTQACERIYRATSGAANVTSTLHIGAGARLDWLPQETILFDGSALDRTLTVDMAPDATFLGLESVILGREAHGEDAHSAAISDRWRIHRDGHLIHAEAARLDADDILGRTNMALLDGARAYATLCYVAPDSEQHIEKLKALVSRHPTAGVSRIGDKIVLRATGVSGYRLRKIIMPAIAALSGAGAVPKLWSL</sequence>
<protein>
    <recommendedName>
        <fullName evidence="3">Urease accessory protein UreD</fullName>
    </recommendedName>
</protein>